<evidence type="ECO:0000256" key="1">
    <source>
        <dbReference type="PROSITE-ProRule" id="PRU00339"/>
    </source>
</evidence>
<keyword evidence="1" id="KW-0802">TPR repeat</keyword>
<dbReference type="Proteomes" id="UP000249300">
    <property type="component" value="Chromosome 1"/>
</dbReference>
<name>A0A2X4PL07_9PORP</name>
<dbReference type="SUPFAM" id="SSF81901">
    <property type="entry name" value="HCP-like"/>
    <property type="match status" value="1"/>
</dbReference>
<accession>A0A2X4PL07</accession>
<dbReference type="PROSITE" id="PS50005">
    <property type="entry name" value="TPR"/>
    <property type="match status" value="2"/>
</dbReference>
<evidence type="ECO:0000256" key="2">
    <source>
        <dbReference type="SAM" id="Coils"/>
    </source>
</evidence>
<dbReference type="InterPro" id="IPR005158">
    <property type="entry name" value="BTAD"/>
</dbReference>
<evidence type="ECO:0000259" key="3">
    <source>
        <dbReference type="Pfam" id="PF03704"/>
    </source>
</evidence>
<dbReference type="KEGG" id="pcre:NCTC12858_00863"/>
<reference evidence="4 5" key="1">
    <citation type="submission" date="2018-06" db="EMBL/GenBank/DDBJ databases">
        <authorList>
            <consortium name="Pathogen Informatics"/>
            <person name="Doyle S."/>
        </authorList>
    </citation>
    <scope>NUCLEOTIDE SEQUENCE [LARGE SCALE GENOMIC DNA]</scope>
    <source>
        <strain evidence="4 5">NCTC12858</strain>
    </source>
</reference>
<dbReference type="PANTHER" id="PTHR12558:SF13">
    <property type="entry name" value="CELL DIVISION CYCLE PROTEIN 27 HOMOLOG"/>
    <property type="match status" value="1"/>
</dbReference>
<evidence type="ECO:0000313" key="4">
    <source>
        <dbReference type="EMBL" id="SQH73025.1"/>
    </source>
</evidence>
<feature type="repeat" description="TPR" evidence="1">
    <location>
        <begin position="642"/>
        <end position="675"/>
    </location>
</feature>
<proteinExistence type="predicted"/>
<protein>
    <submittedName>
        <fullName evidence="4">Flp pilus assembly protein TadD, contains TPR repeats</fullName>
    </submittedName>
</protein>
<feature type="coiled-coil region" evidence="2">
    <location>
        <begin position="396"/>
        <end position="423"/>
    </location>
</feature>
<gene>
    <name evidence="4" type="ORF">NCTC12858_00863</name>
</gene>
<sequence>MNDRRQDIYKLIEKKRITEAIELLREVLTAEQPSLLPRLDRSADVYRHMLEFFVSGAPDPDRDRILANLRLQLLELCDELHRSIAIVSDSAQYYETVRIRKGFSDESLSGLFSLLQDNSRQPAQYEELLKTIFFRIWTAYGLTPEEQDAIVAAPTSLKPMLISALGLGLRTWWHTGDVTFLLGLIQNPHLEYDNRVRALVELVLVLETYPLHTRLFEPVIKIHLDAAQESFPLGAVLEQLYIRLFRAQHTERLTQELQEELLPAMQKIWSEGKSSGMQQDLERLFEKAASDPEWMRKMRESGIEDKMRRISDLQAEGADVVFGSFRHLKAMPFFSDLHNWFRPFSPEDPQVKALLQQTSALSDAALVLPYMLCDSDIFSLLFTLKLMPQESRSMALAQMGFDMREMQEQINEFKRENKAATGEKLSNTIKRYVENLYRFHKLFSRRASFYDVFAKDFSVPEVLNEYLSPDKTQALFGRKLLSLGRCAAAIPFLRKAVQTEPSRELYEQLGYAYQLSGNPSRALKAYNRADILSESEPGSWLLKQMAFCAGAMGRTEKAVELYLQLATQEGGDKRACLVAAALLMEQKQYPRAIELYLQYRDLTGREDLQMLRPLAWCYFSTARYEEARAIYQQICGGGSVLASDELNLGHCYAVASDRVQALEHYRKAVSLYGDHGLRDLIKAYRNDTADLAQAGISPDLQALYVDSMAQLFNE</sequence>
<dbReference type="InterPro" id="IPR019734">
    <property type="entry name" value="TPR_rpt"/>
</dbReference>
<dbReference type="RefSeq" id="WP_023939614.1">
    <property type="nucleotide sequence ID" value="NZ_LS483447.1"/>
</dbReference>
<dbReference type="AlphaFoldDB" id="A0A2X4PL07"/>
<dbReference type="PANTHER" id="PTHR12558">
    <property type="entry name" value="CELL DIVISION CYCLE 16,23,27"/>
    <property type="match status" value="1"/>
</dbReference>
<dbReference type="InterPro" id="IPR011990">
    <property type="entry name" value="TPR-like_helical_dom_sf"/>
</dbReference>
<dbReference type="Pfam" id="PF03704">
    <property type="entry name" value="BTAD"/>
    <property type="match status" value="1"/>
</dbReference>
<feature type="repeat" description="TPR" evidence="1">
    <location>
        <begin position="503"/>
        <end position="536"/>
    </location>
</feature>
<dbReference type="Pfam" id="PF13432">
    <property type="entry name" value="TPR_16"/>
    <property type="match status" value="1"/>
</dbReference>
<keyword evidence="5" id="KW-1185">Reference proteome</keyword>
<organism evidence="4 5">
    <name type="scientific">Porphyromonas crevioricanis</name>
    <dbReference type="NCBI Taxonomy" id="393921"/>
    <lineage>
        <taxon>Bacteria</taxon>
        <taxon>Pseudomonadati</taxon>
        <taxon>Bacteroidota</taxon>
        <taxon>Bacteroidia</taxon>
        <taxon>Bacteroidales</taxon>
        <taxon>Porphyromonadaceae</taxon>
        <taxon>Porphyromonas</taxon>
    </lineage>
</organism>
<dbReference type="SMART" id="SM00028">
    <property type="entry name" value="TPR"/>
    <property type="match status" value="3"/>
</dbReference>
<evidence type="ECO:0000313" key="5">
    <source>
        <dbReference type="Proteomes" id="UP000249300"/>
    </source>
</evidence>
<keyword evidence="2" id="KW-0175">Coiled coil</keyword>
<dbReference type="Gene3D" id="1.25.40.10">
    <property type="entry name" value="Tetratricopeptide repeat domain"/>
    <property type="match status" value="1"/>
</dbReference>
<dbReference type="EMBL" id="LS483447">
    <property type="protein sequence ID" value="SQH73025.1"/>
    <property type="molecule type" value="Genomic_DNA"/>
</dbReference>
<feature type="domain" description="Bacterial transcriptional activator" evidence="3">
    <location>
        <begin position="477"/>
        <end position="534"/>
    </location>
</feature>